<proteinExistence type="inferred from homology"/>
<feature type="domain" description="Helicase ATP-binding" evidence="19">
    <location>
        <begin position="1"/>
        <end position="282"/>
    </location>
</feature>
<dbReference type="GO" id="GO:0051539">
    <property type="term" value="F:4 iron, 4 sulfur cluster binding"/>
    <property type="evidence" value="ECO:0007669"/>
    <property type="project" value="UniProtKB-KW"/>
</dbReference>
<dbReference type="SMART" id="SM00491">
    <property type="entry name" value="HELICc2"/>
    <property type="match status" value="1"/>
</dbReference>
<evidence type="ECO:0000256" key="11">
    <source>
        <dbReference type="ARBA" id="ARBA00023014"/>
    </source>
</evidence>
<dbReference type="GO" id="GO:0005524">
    <property type="term" value="F:ATP binding"/>
    <property type="evidence" value="ECO:0007669"/>
    <property type="project" value="UniProtKB-KW"/>
</dbReference>
<evidence type="ECO:0000256" key="16">
    <source>
        <dbReference type="ARBA" id="ARBA00049360"/>
    </source>
</evidence>
<keyword evidence="8" id="KW-0347">Helicase</keyword>
<keyword evidence="3" id="KW-0004">4Fe-4S</keyword>
<keyword evidence="10" id="KW-0408">Iron</keyword>
<keyword evidence="13" id="KW-0234">DNA repair</keyword>
<dbReference type="GO" id="GO:0016818">
    <property type="term" value="F:hydrolase activity, acting on acid anhydrides, in phosphorus-containing anhydrides"/>
    <property type="evidence" value="ECO:0007669"/>
    <property type="project" value="InterPro"/>
</dbReference>
<organism evidence="20 21">
    <name type="scientific">Prototheca wickerhamii</name>
    <dbReference type="NCBI Taxonomy" id="3111"/>
    <lineage>
        <taxon>Eukaryota</taxon>
        <taxon>Viridiplantae</taxon>
        <taxon>Chlorophyta</taxon>
        <taxon>core chlorophytes</taxon>
        <taxon>Trebouxiophyceae</taxon>
        <taxon>Chlorellales</taxon>
        <taxon>Chlorellaceae</taxon>
        <taxon>Prototheca</taxon>
    </lineage>
</organism>
<dbReference type="FunFam" id="3.40.50.300:FF:000431">
    <property type="entry name" value="Regulator of telomere elongation helicase 1"/>
    <property type="match status" value="1"/>
</dbReference>
<keyword evidence="11" id="KW-0411">Iron-sulfur</keyword>
<evidence type="ECO:0000256" key="14">
    <source>
        <dbReference type="ARBA" id="ARBA00023235"/>
    </source>
</evidence>
<evidence type="ECO:0000256" key="2">
    <source>
        <dbReference type="ARBA" id="ARBA00009146"/>
    </source>
</evidence>
<dbReference type="GO" id="GO:0070182">
    <property type="term" value="F:DNA polymerase binding"/>
    <property type="evidence" value="ECO:0007669"/>
    <property type="project" value="TreeGrafter"/>
</dbReference>
<gene>
    <name evidence="20" type="ORF">QBZ16_003125</name>
</gene>
<dbReference type="InterPro" id="IPR010614">
    <property type="entry name" value="RAD3-like_helicase_DEAD"/>
</dbReference>
<keyword evidence="7" id="KW-0378">Hydrolase</keyword>
<dbReference type="GO" id="GO:0045910">
    <property type="term" value="P:negative regulation of DNA recombination"/>
    <property type="evidence" value="ECO:0007669"/>
    <property type="project" value="TreeGrafter"/>
</dbReference>
<dbReference type="GO" id="GO:0003678">
    <property type="term" value="F:DNA helicase activity"/>
    <property type="evidence" value="ECO:0007669"/>
    <property type="project" value="InterPro"/>
</dbReference>
<dbReference type="Pfam" id="PF06733">
    <property type="entry name" value="DEAD_2"/>
    <property type="match status" value="1"/>
</dbReference>
<keyword evidence="6" id="KW-0227">DNA damage</keyword>
<keyword evidence="5" id="KW-0547">Nucleotide-binding</keyword>
<evidence type="ECO:0000256" key="1">
    <source>
        <dbReference type="ARBA" id="ARBA00004123"/>
    </source>
</evidence>
<dbReference type="SMART" id="SM00488">
    <property type="entry name" value="DEXDc2"/>
    <property type="match status" value="1"/>
</dbReference>
<evidence type="ECO:0000256" key="9">
    <source>
        <dbReference type="ARBA" id="ARBA00022840"/>
    </source>
</evidence>
<dbReference type="InterPro" id="IPR057498">
    <property type="entry name" value="Rtel1_ARCH"/>
</dbReference>
<reference evidence="20" key="1">
    <citation type="submission" date="2021-01" db="EMBL/GenBank/DDBJ databases">
        <authorList>
            <person name="Eckstrom K.M.E."/>
        </authorList>
    </citation>
    <scope>NUCLEOTIDE SEQUENCE</scope>
    <source>
        <strain evidence="20">UVCC 0001</strain>
    </source>
</reference>
<evidence type="ECO:0000256" key="18">
    <source>
        <dbReference type="SAM" id="MobiDB-lite"/>
    </source>
</evidence>
<dbReference type="GO" id="GO:0090657">
    <property type="term" value="P:telomeric loop disassembly"/>
    <property type="evidence" value="ECO:0007669"/>
    <property type="project" value="TreeGrafter"/>
</dbReference>
<evidence type="ECO:0000256" key="17">
    <source>
        <dbReference type="ARBA" id="ARBA00073810"/>
    </source>
</evidence>
<evidence type="ECO:0000256" key="6">
    <source>
        <dbReference type="ARBA" id="ARBA00022763"/>
    </source>
</evidence>
<dbReference type="InterPro" id="IPR045028">
    <property type="entry name" value="DinG/Rad3-like"/>
</dbReference>
<dbReference type="InterPro" id="IPR006554">
    <property type="entry name" value="Helicase-like_DEXD_c2"/>
</dbReference>
<evidence type="ECO:0000313" key="21">
    <source>
        <dbReference type="Proteomes" id="UP001255856"/>
    </source>
</evidence>
<keyword evidence="9" id="KW-0067">ATP-binding</keyword>
<dbReference type="GO" id="GO:0003677">
    <property type="term" value="F:DNA binding"/>
    <property type="evidence" value="ECO:0007669"/>
    <property type="project" value="UniProtKB-KW"/>
</dbReference>
<dbReference type="PROSITE" id="PS51193">
    <property type="entry name" value="HELICASE_ATP_BIND_2"/>
    <property type="match status" value="1"/>
</dbReference>
<evidence type="ECO:0000256" key="13">
    <source>
        <dbReference type="ARBA" id="ARBA00023204"/>
    </source>
</evidence>
<comment type="caution">
    <text evidence="20">The sequence shown here is derived from an EMBL/GenBank/DDBJ whole genome shotgun (WGS) entry which is preliminary data.</text>
</comment>
<evidence type="ECO:0000256" key="4">
    <source>
        <dbReference type="ARBA" id="ARBA00022723"/>
    </source>
</evidence>
<protein>
    <recommendedName>
        <fullName evidence="17">Regulator of telomere elongation helicase 1 homolog</fullName>
    </recommendedName>
</protein>
<keyword evidence="15" id="KW-0539">Nucleus</keyword>
<dbReference type="AlphaFoldDB" id="A0AAD9IJF8"/>
<sequence length="1020" mass="109069">MAVNIASPLLPWQLAEQAVAVAQDPHRSQIVQGLREAWAQHKAEQAEAGVGLPAVIYSSRTHSQLAQVMRELRRTGYKVRSAVLSSRAHTCLHPVVSKMSGQAANRACRALVGRRGCKWQHAVERCAKGNPELGERAMDIEELVRFGAERQVCPFLLSRELATTADVLFVPYNYLIDPQRRKSLNVAWKDSVLIFDEAHNVESVCSEVTSFDLPATTLAGAIEELGTAAELALQRGDGDAGGAAFDEQGKQGRSAVNHLQLSTELRQAQIILAKLEQSIAALPVPGDKGLTRPGEFLFELLAKVNLTWETWPVLQACLESGVDLLAGDALESGRRSGTRSAAYRLHALQDALSLAFEAAAPPTPGASGVPAARGFRVHVHRQAAKSGVLVPTLSFWCFAPGHAMLQLKELQVRSILLTSGTLSPLSSFAAELGVGFPHRLENPHVISPSQIWVGVVPVGPSGHALNASFQTRNSREYREDLGNAVVNYARLVPDGLLVFFPSYSLLESCVEGWRTPAPGGAATVWDRICRHKHPVVEPRDAAQFGLAVQDYQAKLDAPGGAGAVLFAVCRGKASEGIDFSDRAGRAVIITGIPYANKGDAKVRLKQEVLNENLQASHKRQGAGDPGPGAAGLSGDQWYVQQAARAVNQAIGRVIRHKDDYGAVILCDERFRAPNVKNQLSKWLREHVTVYPDYGKSVTSLSAFYRAHRGARDSAGGRSSGGAAAAAEASAAGGFVLQDACARSGPGTSTGPAPRAASQDPAALLRTLPSAMGMAGITSTLFVANTKPPEARAGTSVLEELDIKSREPASLSQGPAARPWQKSGASLRPTAAKVEAPQAVADNEAATPKVDVKEFMLKLKAELLPDAFRAVNGALQRYGKDRELDPLVSTVVGSMGASRPEFLSKVSFPCKKAWKRRLRYPRPTESGARLTEWSTCLARLQLLKPRRLPGGRASGHLAPHNRPRASPLVAGPKAQASKAAAQPASAQLHACKSCWMAAVTRFKCPVCGKPARASQLLPRAV</sequence>
<dbReference type="GO" id="GO:0010569">
    <property type="term" value="P:regulation of double-strand break repair via homologous recombination"/>
    <property type="evidence" value="ECO:0007669"/>
    <property type="project" value="TreeGrafter"/>
</dbReference>
<feature type="region of interest" description="Disordered" evidence="18">
    <location>
        <begin position="948"/>
        <end position="975"/>
    </location>
</feature>
<evidence type="ECO:0000256" key="7">
    <source>
        <dbReference type="ARBA" id="ARBA00022801"/>
    </source>
</evidence>
<dbReference type="GO" id="GO:1904430">
    <property type="term" value="P:negative regulation of t-circle formation"/>
    <property type="evidence" value="ECO:0007669"/>
    <property type="project" value="TreeGrafter"/>
</dbReference>
<dbReference type="Pfam" id="PF23109">
    <property type="entry name" value="ARCH_RTEL1"/>
    <property type="match status" value="1"/>
</dbReference>
<dbReference type="InterPro" id="IPR027417">
    <property type="entry name" value="P-loop_NTPase"/>
</dbReference>
<dbReference type="NCBIfam" id="TIGR00604">
    <property type="entry name" value="rad3"/>
    <property type="match status" value="1"/>
</dbReference>
<dbReference type="PANTHER" id="PTHR11472">
    <property type="entry name" value="DNA REPAIR DEAD HELICASE RAD3/XP-D SUBFAMILY MEMBER"/>
    <property type="match status" value="1"/>
</dbReference>
<keyword evidence="4" id="KW-0479">Metal-binding</keyword>
<dbReference type="Pfam" id="PF13307">
    <property type="entry name" value="Helicase_C_2"/>
    <property type="match status" value="1"/>
</dbReference>
<dbReference type="InterPro" id="IPR013020">
    <property type="entry name" value="Rad3/Chl1-like"/>
</dbReference>
<dbReference type="GO" id="GO:0005634">
    <property type="term" value="C:nucleus"/>
    <property type="evidence" value="ECO:0007669"/>
    <property type="project" value="UniProtKB-SubCell"/>
</dbReference>
<keyword evidence="21" id="KW-1185">Reference proteome</keyword>
<evidence type="ECO:0000256" key="8">
    <source>
        <dbReference type="ARBA" id="ARBA00022806"/>
    </source>
</evidence>
<dbReference type="InterPro" id="IPR006555">
    <property type="entry name" value="ATP-dep_Helicase_C"/>
</dbReference>
<evidence type="ECO:0000256" key="12">
    <source>
        <dbReference type="ARBA" id="ARBA00023125"/>
    </source>
</evidence>
<dbReference type="GO" id="GO:0006281">
    <property type="term" value="P:DNA repair"/>
    <property type="evidence" value="ECO:0007669"/>
    <property type="project" value="UniProtKB-KW"/>
</dbReference>
<evidence type="ECO:0000256" key="10">
    <source>
        <dbReference type="ARBA" id="ARBA00023004"/>
    </source>
</evidence>
<evidence type="ECO:0000259" key="19">
    <source>
        <dbReference type="PROSITE" id="PS51193"/>
    </source>
</evidence>
<evidence type="ECO:0000313" key="20">
    <source>
        <dbReference type="EMBL" id="KAK2079433.1"/>
    </source>
</evidence>
<accession>A0AAD9IJF8</accession>
<comment type="subcellular location">
    <subcellularLocation>
        <location evidence="1">Nucleus</location>
    </subcellularLocation>
</comment>
<keyword evidence="12" id="KW-0238">DNA-binding</keyword>
<dbReference type="InterPro" id="IPR014013">
    <property type="entry name" value="Helic_SF1/SF2_ATP-bd_DinG/Rad3"/>
</dbReference>
<keyword evidence="14" id="KW-0413">Isomerase</keyword>
<evidence type="ECO:0000256" key="3">
    <source>
        <dbReference type="ARBA" id="ARBA00022485"/>
    </source>
</evidence>
<dbReference type="CDD" id="cd18788">
    <property type="entry name" value="SF2_C_XPD"/>
    <property type="match status" value="1"/>
</dbReference>
<dbReference type="Gene3D" id="3.40.50.300">
    <property type="entry name" value="P-loop containing nucleotide triphosphate hydrolases"/>
    <property type="match status" value="2"/>
</dbReference>
<dbReference type="Proteomes" id="UP001255856">
    <property type="component" value="Unassembled WGS sequence"/>
</dbReference>
<name>A0AAD9IJF8_PROWI</name>
<comment type="similarity">
    <text evidence="2">Belongs to the helicase family. RAD3/XPD subfamily.</text>
</comment>
<evidence type="ECO:0000256" key="5">
    <source>
        <dbReference type="ARBA" id="ARBA00022741"/>
    </source>
</evidence>
<dbReference type="GO" id="GO:0046872">
    <property type="term" value="F:metal ion binding"/>
    <property type="evidence" value="ECO:0007669"/>
    <property type="project" value="UniProtKB-KW"/>
</dbReference>
<comment type="catalytic activity">
    <reaction evidence="16">
        <text>ATP + H2O = ADP + phosphate + H(+)</text>
        <dbReference type="Rhea" id="RHEA:13065"/>
        <dbReference type="ChEBI" id="CHEBI:15377"/>
        <dbReference type="ChEBI" id="CHEBI:15378"/>
        <dbReference type="ChEBI" id="CHEBI:30616"/>
        <dbReference type="ChEBI" id="CHEBI:43474"/>
        <dbReference type="ChEBI" id="CHEBI:456216"/>
    </reaction>
</comment>
<dbReference type="PANTHER" id="PTHR11472:SF34">
    <property type="entry name" value="REGULATOR OF TELOMERE ELONGATION HELICASE 1"/>
    <property type="match status" value="1"/>
</dbReference>
<dbReference type="EMBL" id="JASFZW010000003">
    <property type="protein sequence ID" value="KAK2079433.1"/>
    <property type="molecule type" value="Genomic_DNA"/>
</dbReference>
<evidence type="ECO:0000256" key="15">
    <source>
        <dbReference type="ARBA" id="ARBA00023242"/>
    </source>
</evidence>
<dbReference type="SUPFAM" id="SSF52540">
    <property type="entry name" value="P-loop containing nucleoside triphosphate hydrolases"/>
    <property type="match status" value="1"/>
</dbReference>